<dbReference type="Proteomes" id="UP000318594">
    <property type="component" value="Chromosome"/>
</dbReference>
<accession>A0ABM7GWK2</accession>
<protein>
    <submittedName>
        <fullName evidence="1">Uncharacterized protein</fullName>
    </submittedName>
</protein>
<reference evidence="1 2" key="1">
    <citation type="submission" date="2019-06" db="EMBL/GenBank/DDBJ databases">
        <title>Complete genome sequence of Cutibacterium acnes subsp. acnes NBRC 107605.</title>
        <authorList>
            <person name="Miura T."/>
            <person name="Furukawa M."/>
            <person name="Shimamura M."/>
            <person name="Ohyama Y."/>
            <person name="Yamazoe A."/>
            <person name="Kawasaki H."/>
        </authorList>
    </citation>
    <scope>NUCLEOTIDE SEQUENCE [LARGE SCALE GENOMIC DNA]</scope>
    <source>
        <strain evidence="1 2">NBRC 107605</strain>
    </source>
</reference>
<evidence type="ECO:0000313" key="2">
    <source>
        <dbReference type="Proteomes" id="UP000318594"/>
    </source>
</evidence>
<keyword evidence="2" id="KW-1185">Reference proteome</keyword>
<evidence type="ECO:0000313" key="1">
    <source>
        <dbReference type="EMBL" id="BBK83590.1"/>
    </source>
</evidence>
<dbReference type="EMBL" id="AP019723">
    <property type="protein sequence ID" value="BBK83590.1"/>
    <property type="molecule type" value="Genomic_DNA"/>
</dbReference>
<sequence>MLGEAAAQVPSGSVLAGWFDDFTSQCKYGTVEVGDLFVQLDRWRGLNDGDVEWLHAVAKAFQAAGSGVITLPNSALRAALRAAGTPLWRTDLDITSPGLSGIDPRTGYLEDPINSATGNFIEPETDLAFAAASPPPRPQQDVQLYSGCSGTGWGFRPGVGQHP</sequence>
<organism evidence="1 2">
    <name type="scientific">Cutibacterium acnes subsp. acnes</name>
    <dbReference type="NCBI Taxonomy" id="1734925"/>
    <lineage>
        <taxon>Bacteria</taxon>
        <taxon>Bacillati</taxon>
        <taxon>Actinomycetota</taxon>
        <taxon>Actinomycetes</taxon>
        <taxon>Propionibacteriales</taxon>
        <taxon>Propionibacteriaceae</taxon>
        <taxon>Cutibacterium</taxon>
    </lineage>
</organism>
<gene>
    <name evidence="1" type="ORF">CacPP4_02050</name>
</gene>
<name>A0ABM7GWK2_CUTAC</name>
<proteinExistence type="predicted"/>